<evidence type="ECO:0000313" key="8">
    <source>
        <dbReference type="EMBL" id="AJD46798.1"/>
    </source>
</evidence>
<dbReference type="Pfam" id="PF09278">
    <property type="entry name" value="MerR-DNA-bind"/>
    <property type="match status" value="1"/>
</dbReference>
<dbReference type="NCBIfam" id="TIGR02044">
    <property type="entry name" value="CueR"/>
    <property type="match status" value="1"/>
</dbReference>
<dbReference type="PANTHER" id="PTHR30204">
    <property type="entry name" value="REDOX-CYCLING DRUG-SENSING TRANSCRIPTIONAL ACTIVATOR SOXR"/>
    <property type="match status" value="1"/>
</dbReference>
<dbReference type="STRING" id="391936.S7S_01880"/>
<evidence type="ECO:0000256" key="4">
    <source>
        <dbReference type="ARBA" id="ARBA00023125"/>
    </source>
</evidence>
<keyword evidence="9" id="KW-1185">Reference proteome</keyword>
<dbReference type="PROSITE" id="PS50937">
    <property type="entry name" value="HTH_MERR_2"/>
    <property type="match status" value="1"/>
</dbReference>
<evidence type="ECO:0000256" key="3">
    <source>
        <dbReference type="ARBA" id="ARBA00023015"/>
    </source>
</evidence>
<dbReference type="GO" id="GO:0045893">
    <property type="term" value="P:positive regulation of DNA-templated transcription"/>
    <property type="evidence" value="ECO:0007669"/>
    <property type="project" value="InterPro"/>
</dbReference>
<evidence type="ECO:0000256" key="1">
    <source>
        <dbReference type="ARBA" id="ARBA00004496"/>
    </source>
</evidence>
<organism evidence="8 9">
    <name type="scientific">Isoalcanivorax pacificus W11-5</name>
    <dbReference type="NCBI Taxonomy" id="391936"/>
    <lineage>
        <taxon>Bacteria</taxon>
        <taxon>Pseudomonadati</taxon>
        <taxon>Pseudomonadota</taxon>
        <taxon>Gammaproteobacteria</taxon>
        <taxon>Oceanospirillales</taxon>
        <taxon>Alcanivoracaceae</taxon>
        <taxon>Isoalcanivorax</taxon>
    </lineage>
</organism>
<dbReference type="PROSITE" id="PS00552">
    <property type="entry name" value="HTH_MERR_1"/>
    <property type="match status" value="1"/>
</dbReference>
<dbReference type="InterPro" id="IPR000551">
    <property type="entry name" value="MerR-type_HTH_dom"/>
</dbReference>
<dbReference type="InterPro" id="IPR011789">
    <property type="entry name" value="CueR"/>
</dbReference>
<dbReference type="InterPro" id="IPR047057">
    <property type="entry name" value="MerR_fam"/>
</dbReference>
<accession>A0A0B4XJQ7</accession>
<evidence type="ECO:0000256" key="6">
    <source>
        <dbReference type="SAM" id="Coils"/>
    </source>
</evidence>
<comment type="subcellular location">
    <subcellularLocation>
        <location evidence="1">Cytoplasm</location>
    </subcellularLocation>
</comment>
<dbReference type="SMART" id="SM00422">
    <property type="entry name" value="HTH_MERR"/>
    <property type="match status" value="1"/>
</dbReference>
<dbReference type="InterPro" id="IPR015358">
    <property type="entry name" value="Tscrpt_reg_MerR_DNA-bd"/>
</dbReference>
<dbReference type="SUPFAM" id="SSF46955">
    <property type="entry name" value="Putative DNA-binding domain"/>
    <property type="match status" value="1"/>
</dbReference>
<evidence type="ECO:0000256" key="5">
    <source>
        <dbReference type="ARBA" id="ARBA00023163"/>
    </source>
</evidence>
<keyword evidence="3" id="KW-0805">Transcription regulation</keyword>
<dbReference type="GO" id="GO:0003677">
    <property type="term" value="F:DNA binding"/>
    <property type="evidence" value="ECO:0007669"/>
    <property type="project" value="UniProtKB-KW"/>
</dbReference>
<dbReference type="PANTHER" id="PTHR30204:SF94">
    <property type="entry name" value="HEAVY METAL-DEPENDENT TRANSCRIPTIONAL REGULATOR HI_0293-RELATED"/>
    <property type="match status" value="1"/>
</dbReference>
<evidence type="ECO:0000256" key="2">
    <source>
        <dbReference type="ARBA" id="ARBA00022490"/>
    </source>
</evidence>
<keyword evidence="4" id="KW-0238">DNA-binding</keyword>
<proteinExistence type="predicted"/>
<dbReference type="Gene3D" id="1.10.1660.10">
    <property type="match status" value="1"/>
</dbReference>
<dbReference type="Proteomes" id="UP000006764">
    <property type="component" value="Chromosome"/>
</dbReference>
<gene>
    <name evidence="8" type="ORF">S7S_01880</name>
</gene>
<dbReference type="GO" id="GO:0005507">
    <property type="term" value="F:copper ion binding"/>
    <property type="evidence" value="ECO:0007669"/>
    <property type="project" value="InterPro"/>
</dbReference>
<reference evidence="8 9" key="1">
    <citation type="journal article" date="2012" name="J. Bacteriol.">
        <title>Genome sequence of an alkane-degrading bacterium, Alcanivorax pacificus type strain W11-5, isolated from deep sea sediment.</title>
        <authorList>
            <person name="Lai Q."/>
            <person name="Shao Z."/>
        </authorList>
    </citation>
    <scope>NUCLEOTIDE SEQUENCE [LARGE SCALE GENOMIC DNA]</scope>
    <source>
        <strain evidence="8 9">W11-5</strain>
    </source>
</reference>
<dbReference type="RefSeq" id="WP_008736504.1">
    <property type="nucleotide sequence ID" value="NZ_CP004387.1"/>
</dbReference>
<name>A0A0B4XJQ7_9GAMM</name>
<dbReference type="KEGG" id="apac:S7S_01880"/>
<feature type="coiled-coil region" evidence="6">
    <location>
        <begin position="81"/>
        <end position="108"/>
    </location>
</feature>
<dbReference type="Pfam" id="PF00376">
    <property type="entry name" value="MerR"/>
    <property type="match status" value="1"/>
</dbReference>
<dbReference type="AlphaFoldDB" id="A0A0B4XJQ7"/>
<dbReference type="GO" id="GO:0003700">
    <property type="term" value="F:DNA-binding transcription factor activity"/>
    <property type="evidence" value="ECO:0007669"/>
    <property type="project" value="InterPro"/>
</dbReference>
<keyword evidence="6" id="KW-0175">Coiled coil</keyword>
<dbReference type="CDD" id="cd01108">
    <property type="entry name" value="HTH_CueR"/>
    <property type="match status" value="1"/>
</dbReference>
<dbReference type="GO" id="GO:0005737">
    <property type="term" value="C:cytoplasm"/>
    <property type="evidence" value="ECO:0007669"/>
    <property type="project" value="UniProtKB-SubCell"/>
</dbReference>
<dbReference type="InterPro" id="IPR009061">
    <property type="entry name" value="DNA-bd_dom_put_sf"/>
</dbReference>
<dbReference type="OrthoDB" id="9808480at2"/>
<dbReference type="HOGENOM" id="CLU_060077_2_0_6"/>
<sequence>MNIGEAAKASGISAKMIRYYESTGLITPASRSASGYRHYTDDDLNMLHFIRRGRDLGFSMAHIGELLNLWRDQQRASGDVKRIAEQHIDDLNQRIRDLQAMVATLSQLAQACQGDGRPNCPIIDALGHS</sequence>
<feature type="domain" description="HTH merR-type" evidence="7">
    <location>
        <begin position="1"/>
        <end position="69"/>
    </location>
</feature>
<keyword evidence="5" id="KW-0804">Transcription</keyword>
<keyword evidence="2" id="KW-0963">Cytoplasm</keyword>
<evidence type="ECO:0000259" key="7">
    <source>
        <dbReference type="PROSITE" id="PS50937"/>
    </source>
</evidence>
<protein>
    <submittedName>
        <fullName evidence="8">MerR family transcriptional regulator</fullName>
    </submittedName>
</protein>
<evidence type="ECO:0000313" key="9">
    <source>
        <dbReference type="Proteomes" id="UP000006764"/>
    </source>
</evidence>
<dbReference type="PRINTS" id="PR00040">
    <property type="entry name" value="HTHMERR"/>
</dbReference>
<dbReference type="EMBL" id="CP004387">
    <property type="protein sequence ID" value="AJD46798.1"/>
    <property type="molecule type" value="Genomic_DNA"/>
</dbReference>